<protein>
    <recommendedName>
        <fullName evidence="2">GerMN domain-containing protein</fullName>
    </recommendedName>
</protein>
<dbReference type="PROSITE" id="PS51257">
    <property type="entry name" value="PROKAR_LIPOPROTEIN"/>
    <property type="match status" value="1"/>
</dbReference>
<feature type="domain" description="GerMN" evidence="2">
    <location>
        <begin position="95"/>
        <end position="185"/>
    </location>
</feature>
<proteinExistence type="predicted"/>
<accession>A0A7C2B3K7</accession>
<sequence length="304" mass="32580">MQRRKFVIWLVTGSFLLACRQEVTPTPISGSAPTPTSEPTVVPTPTREPTLLLTPARTPEATATPGRATLVALYFLRGEKLAVVRRPIPETPRVGTAALQELLAGPTPREADWGFTTEIPAGTELRELTIADGVATVDLSSDFASGGGSFSMRARVAQVVFTLTQFPTVQAVRFRLDGQPVTAIGSEGVIVEPPPGRGEFEDLLPLIFLEAPGPGETVRSPLRVTGTANTFEAMFMVRLSTADGSVLYEQPAMATSGSGTRGSFDVTIDFSVPQPTDGVLRLWEYSAKDGSEINIVEIPLRLEQ</sequence>
<organism evidence="3">
    <name type="scientific">Thermomicrobium roseum</name>
    <dbReference type="NCBI Taxonomy" id="500"/>
    <lineage>
        <taxon>Bacteria</taxon>
        <taxon>Pseudomonadati</taxon>
        <taxon>Thermomicrobiota</taxon>
        <taxon>Thermomicrobia</taxon>
        <taxon>Thermomicrobiales</taxon>
        <taxon>Thermomicrobiaceae</taxon>
        <taxon>Thermomicrobium</taxon>
    </lineage>
</organism>
<name>A0A7C2B3K7_THERO</name>
<evidence type="ECO:0000313" key="3">
    <source>
        <dbReference type="EMBL" id="HEF64084.1"/>
    </source>
</evidence>
<evidence type="ECO:0000256" key="1">
    <source>
        <dbReference type="SAM" id="MobiDB-lite"/>
    </source>
</evidence>
<dbReference type="Pfam" id="PF10646">
    <property type="entry name" value="Germane"/>
    <property type="match status" value="1"/>
</dbReference>
<feature type="compositionally biased region" description="Low complexity" evidence="1">
    <location>
        <begin position="31"/>
        <end position="48"/>
    </location>
</feature>
<comment type="caution">
    <text evidence="3">The sequence shown here is derived from an EMBL/GenBank/DDBJ whole genome shotgun (WGS) entry which is preliminary data.</text>
</comment>
<dbReference type="EMBL" id="DSJL01000001">
    <property type="protein sequence ID" value="HEF64084.1"/>
    <property type="molecule type" value="Genomic_DNA"/>
</dbReference>
<dbReference type="InterPro" id="IPR019606">
    <property type="entry name" value="GerMN"/>
</dbReference>
<dbReference type="AlphaFoldDB" id="A0A7C2B3K7"/>
<feature type="region of interest" description="Disordered" evidence="1">
    <location>
        <begin position="25"/>
        <end position="48"/>
    </location>
</feature>
<dbReference type="InterPro" id="IPR018911">
    <property type="entry name" value="Gmad2_Ig-like_dom"/>
</dbReference>
<reference evidence="3" key="1">
    <citation type="journal article" date="2020" name="mSystems">
        <title>Genome- and Community-Level Interaction Insights into Carbon Utilization and Element Cycling Functions of Hydrothermarchaeota in Hydrothermal Sediment.</title>
        <authorList>
            <person name="Zhou Z."/>
            <person name="Liu Y."/>
            <person name="Xu W."/>
            <person name="Pan J."/>
            <person name="Luo Z.H."/>
            <person name="Li M."/>
        </authorList>
    </citation>
    <scope>NUCLEOTIDE SEQUENCE [LARGE SCALE GENOMIC DNA]</scope>
    <source>
        <strain evidence="3">SpSt-222</strain>
    </source>
</reference>
<gene>
    <name evidence="3" type="ORF">ENP47_00500</name>
</gene>
<evidence type="ECO:0000259" key="2">
    <source>
        <dbReference type="SMART" id="SM00909"/>
    </source>
</evidence>
<dbReference type="SMART" id="SM00909">
    <property type="entry name" value="Germane"/>
    <property type="match status" value="1"/>
</dbReference>
<dbReference type="Pfam" id="PF10648">
    <property type="entry name" value="Gmad2"/>
    <property type="match status" value="1"/>
</dbReference>